<evidence type="ECO:0000256" key="7">
    <source>
        <dbReference type="ARBA" id="ARBA00023242"/>
    </source>
</evidence>
<dbReference type="GO" id="GO:0046872">
    <property type="term" value="F:metal ion binding"/>
    <property type="evidence" value="ECO:0007669"/>
    <property type="project" value="UniProtKB-KW"/>
</dbReference>
<dbReference type="EMBL" id="AK370449">
    <property type="protein sequence ID" value="BAK01649.1"/>
    <property type="molecule type" value="mRNA"/>
</dbReference>
<comment type="cofactor">
    <cofactor evidence="1">
        <name>a divalent metal cation</name>
        <dbReference type="ChEBI" id="CHEBI:60240"/>
    </cofactor>
</comment>
<dbReference type="PANTHER" id="PTHR22930">
    <property type="match status" value="1"/>
</dbReference>
<evidence type="ECO:0000256" key="5">
    <source>
        <dbReference type="ARBA" id="ARBA00022723"/>
    </source>
</evidence>
<dbReference type="AlphaFoldDB" id="F2E2S7"/>
<name>F2E2S7_HORVV</name>
<dbReference type="GO" id="GO:0016787">
    <property type="term" value="F:hydrolase activity"/>
    <property type="evidence" value="ECO:0007669"/>
    <property type="project" value="UniProtKB-KW"/>
</dbReference>
<evidence type="ECO:0000259" key="8">
    <source>
        <dbReference type="Pfam" id="PF13359"/>
    </source>
</evidence>
<evidence type="ECO:0000256" key="1">
    <source>
        <dbReference type="ARBA" id="ARBA00001968"/>
    </source>
</evidence>
<keyword evidence="5" id="KW-0479">Metal-binding</keyword>
<organism evidence="9">
    <name type="scientific">Hordeum vulgare subsp. vulgare</name>
    <name type="common">Domesticated barley</name>
    <dbReference type="NCBI Taxonomy" id="112509"/>
    <lineage>
        <taxon>Eukaryota</taxon>
        <taxon>Viridiplantae</taxon>
        <taxon>Streptophyta</taxon>
        <taxon>Embryophyta</taxon>
        <taxon>Tracheophyta</taxon>
        <taxon>Spermatophyta</taxon>
        <taxon>Magnoliopsida</taxon>
        <taxon>Liliopsida</taxon>
        <taxon>Poales</taxon>
        <taxon>Poaceae</taxon>
        <taxon>BOP clade</taxon>
        <taxon>Pooideae</taxon>
        <taxon>Triticodae</taxon>
        <taxon>Triticeae</taxon>
        <taxon>Hordeinae</taxon>
        <taxon>Hordeum</taxon>
    </lineage>
</organism>
<dbReference type="GO" id="GO:0004518">
    <property type="term" value="F:nuclease activity"/>
    <property type="evidence" value="ECO:0007669"/>
    <property type="project" value="UniProtKB-KW"/>
</dbReference>
<keyword evidence="4" id="KW-0540">Nuclease</keyword>
<reference evidence="9" key="1">
    <citation type="journal article" date="2011" name="Plant Physiol.">
        <title>Comprehensive sequence analysis of 24,783 barley full-length cDNAs derived from 12 clone libraries.</title>
        <authorList>
            <person name="Matsumoto T."/>
            <person name="Tanaka T."/>
            <person name="Sakai H."/>
            <person name="Amano N."/>
            <person name="Kanamori H."/>
            <person name="Kurita K."/>
            <person name="Kikuta A."/>
            <person name="Kamiya K."/>
            <person name="Yamamoto M."/>
            <person name="Ikawa H."/>
            <person name="Fujii N."/>
            <person name="Hori K."/>
            <person name="Itoh T."/>
            <person name="Sato K."/>
        </authorList>
    </citation>
    <scope>NUCLEOTIDE SEQUENCE</scope>
    <source>
        <tissue evidence="9">Shoot and root</tissue>
    </source>
</reference>
<feature type="domain" description="DDE Tnp4" evidence="8">
    <location>
        <begin position="112"/>
        <end position="266"/>
    </location>
</feature>
<dbReference type="PANTHER" id="PTHR22930:SF64">
    <property type="entry name" value="OS05G0184901 PROTEIN"/>
    <property type="match status" value="1"/>
</dbReference>
<protein>
    <submittedName>
        <fullName evidence="9">Predicted protein</fullName>
    </submittedName>
</protein>
<feature type="non-terminal residue" evidence="9">
    <location>
        <position position="1"/>
    </location>
</feature>
<keyword evidence="7" id="KW-0539">Nucleus</keyword>
<dbReference type="InterPro" id="IPR045249">
    <property type="entry name" value="HARBI1-like"/>
</dbReference>
<evidence type="ECO:0000313" key="9">
    <source>
        <dbReference type="EMBL" id="BAK01649.1"/>
    </source>
</evidence>
<sequence>ATRSSGGPFACHASRLMRSATSSAPPSARRRTPSSPCTSVLLSASGASISCRFGLGISTCHSIVLQVCAAITDILMPKAIRWPLDSLPEVAAGFQAMSGIPGVVGTVCTDHIPIGLPKENVDEYYNHRLSVRNNKASYSVALQVVVDAGGAFTDVCIGIPSALSNAAVLKRSALYIRCVTGLLGDDQFRLLGGVSYPLTDWMIVPYKHLNLTWAQHVFNERVAAANAASHGALHRLKARWRCLQRRTELKLPDLHNMIGACCVLRNFCERSGEELDIDLESQLCCDEDDVVAVADAEKERDRIAKDLLHAPQ</sequence>
<evidence type="ECO:0000256" key="4">
    <source>
        <dbReference type="ARBA" id="ARBA00022722"/>
    </source>
</evidence>
<evidence type="ECO:0000256" key="3">
    <source>
        <dbReference type="ARBA" id="ARBA00006958"/>
    </source>
</evidence>
<keyword evidence="6" id="KW-0378">Hydrolase</keyword>
<comment type="similarity">
    <text evidence="3">Belongs to the HARBI1 family.</text>
</comment>
<evidence type="ECO:0000256" key="2">
    <source>
        <dbReference type="ARBA" id="ARBA00004123"/>
    </source>
</evidence>
<proteinExistence type="evidence at transcript level"/>
<accession>F2E2S7</accession>
<evidence type="ECO:0000256" key="6">
    <source>
        <dbReference type="ARBA" id="ARBA00022801"/>
    </source>
</evidence>
<dbReference type="InterPro" id="IPR027806">
    <property type="entry name" value="HARBI1_dom"/>
</dbReference>
<dbReference type="GO" id="GO:0005634">
    <property type="term" value="C:nucleus"/>
    <property type="evidence" value="ECO:0007669"/>
    <property type="project" value="UniProtKB-SubCell"/>
</dbReference>
<dbReference type="Pfam" id="PF13359">
    <property type="entry name" value="DDE_Tnp_4"/>
    <property type="match status" value="1"/>
</dbReference>
<comment type="subcellular location">
    <subcellularLocation>
        <location evidence="2">Nucleus</location>
    </subcellularLocation>
</comment>